<comment type="caution">
    <text evidence="3">The sequence shown here is derived from an EMBL/GenBank/DDBJ whole genome shotgun (WGS) entry which is preliminary data.</text>
</comment>
<reference evidence="3" key="2">
    <citation type="journal article" date="2021" name="World Allergy Organ. J.">
        <title>Chromosome-level assembly of Dermatophagoides farinae genome and transcriptome reveals two novel allergens Der f 37 and Der f 39.</title>
        <authorList>
            <person name="Chen J."/>
            <person name="Cai Z."/>
            <person name="Fan D."/>
            <person name="Hu J."/>
            <person name="Hou Y."/>
            <person name="He Y."/>
            <person name="Zhang Z."/>
            <person name="Zhao Z."/>
            <person name="Gao P."/>
            <person name="Hu W."/>
            <person name="Sun J."/>
            <person name="Li J."/>
            <person name="Ji K."/>
        </authorList>
    </citation>
    <scope>NUCLEOTIDE SEQUENCE</scope>
    <source>
        <strain evidence="3">JKM2019</strain>
    </source>
</reference>
<feature type="compositionally biased region" description="Basic residues" evidence="1">
    <location>
        <begin position="9"/>
        <end position="20"/>
    </location>
</feature>
<dbReference type="Pfam" id="PF13251">
    <property type="entry name" value="DUF4042"/>
    <property type="match status" value="1"/>
</dbReference>
<dbReference type="Proteomes" id="UP000828236">
    <property type="component" value="Unassembled WGS sequence"/>
</dbReference>
<dbReference type="PANTHER" id="PTHR13366">
    <property type="entry name" value="MALARIA ANTIGEN-RELATED"/>
    <property type="match status" value="1"/>
</dbReference>
<evidence type="ECO:0000256" key="1">
    <source>
        <dbReference type="SAM" id="MobiDB-lite"/>
    </source>
</evidence>
<dbReference type="InterPro" id="IPR052107">
    <property type="entry name" value="HEAT6"/>
</dbReference>
<name>A0A9D4NV56_DERFA</name>
<feature type="domain" description="DUF4042" evidence="2">
    <location>
        <begin position="314"/>
        <end position="369"/>
    </location>
</feature>
<gene>
    <name evidence="3" type="ORF">HUG17_2946</name>
</gene>
<feature type="region of interest" description="Disordered" evidence="1">
    <location>
        <begin position="1"/>
        <end position="21"/>
    </location>
</feature>
<sequence length="996" mass="116828">MNNHPDNRHRSRWGAGRRHVSGSGGGGHLIFTGLNNLSVQDGKDSKRIIALLESLHSLMEMNKSSITTTKQDNGTVFGDFSQELSRLNQFLFDIKTLLNNNNVENYQYHCDLFRLQNLLLKSFNILLKTTKIIDESPLYGDILEHLIDYLIQMKIIICKSSGQQRNDDNIIVTLNQSCLLLLKCIYLLCSKFTISYGNNLRKTNVSGKLIGILRCFMFYGLNKYDLESYPVNLYPSPISQFMMKDNGGLNSKKRRNNSNRFDDDEIFDEIHNNNSPNLSTSEYSSSELDESISTTTADTMTIRREFQNKKSFVKIRMFAYECLRTSLDVFDIRTIFGFWSFLFPDSSSSWPYDQQFSLLTTISNDTSNRNNCSILILVYKVLSLIVSITPYHKINDNILNQLFSQNSYLIDNKVTQIKNLSLALYVKIFSMQMIPSYLELWIIETKIGCDTMNKIFIQCYEFIDNQDYILLIIESIKLFISILRHSQFAIRLLSMKTINFNIHTLCMDLSIRIVEMDKAFNNSVLQTLMCKFIHTIGTFLKDLSSDDKLEIFPNHESRIEFIKEWYLKIIDSKIFYQALVEQDMAIVQNSSQITMINVISLIPEKVFVRFDQKIRFNIISILISLSKIDHDDNQQRPETVDNDDDENELWIYTKSTSIRCLSILQSYDCFVEDLVLIMDLIDICLDVFHDDDDESNHSYRRMAKKKQIFLFEHTLWALANILDCVKKNQLETIMEYSFLIRIGHIMEKLYTEITHHTDDMFINLVRNSSIIIYLILCKQNSHCFSDSDLAMFHRNKSHNDDEIDQSNIQMIIKHMYEILAKKKSYKLQWNICIGFSYLFPMENFIKLCGVDMIEHIMDTLYQTFLNTVNHKVQSYSIYTISCIYELNIFQKHLSKLWSSLIEKFIDNLLIVPIHNRRTWLDRFAIAIEKFFNEYVQQQQQQQNDDDDVQKNCRKLAEFLAMEIGMKNSDFDDEIRNKLEMLYNIVTNKQTKKNENF</sequence>
<protein>
    <submittedName>
        <fullName evidence="3">Duf4042 domain containing protein</fullName>
    </submittedName>
</protein>
<accession>A0A9D4NV56</accession>
<organism evidence="3">
    <name type="scientific">Dermatophagoides farinae</name>
    <name type="common">American house dust mite</name>
    <dbReference type="NCBI Taxonomy" id="6954"/>
    <lineage>
        <taxon>Eukaryota</taxon>
        <taxon>Metazoa</taxon>
        <taxon>Ecdysozoa</taxon>
        <taxon>Arthropoda</taxon>
        <taxon>Chelicerata</taxon>
        <taxon>Arachnida</taxon>
        <taxon>Acari</taxon>
        <taxon>Acariformes</taxon>
        <taxon>Sarcoptiformes</taxon>
        <taxon>Astigmata</taxon>
        <taxon>Psoroptidia</taxon>
        <taxon>Analgoidea</taxon>
        <taxon>Pyroglyphidae</taxon>
        <taxon>Dermatophagoidinae</taxon>
        <taxon>Dermatophagoides</taxon>
    </lineage>
</organism>
<evidence type="ECO:0000313" key="3">
    <source>
        <dbReference type="EMBL" id="KAH7638913.1"/>
    </source>
</evidence>
<dbReference type="InterPro" id="IPR025283">
    <property type="entry name" value="DUF4042"/>
</dbReference>
<evidence type="ECO:0000259" key="2">
    <source>
        <dbReference type="Pfam" id="PF13251"/>
    </source>
</evidence>
<dbReference type="EMBL" id="SDOV01000007">
    <property type="protein sequence ID" value="KAH7638913.1"/>
    <property type="molecule type" value="Genomic_DNA"/>
</dbReference>
<dbReference type="AlphaFoldDB" id="A0A9D4NV56"/>
<reference evidence="3" key="1">
    <citation type="submission" date="2020-06" db="EMBL/GenBank/DDBJ databases">
        <authorList>
            <person name="Ji K."/>
            <person name="Li J."/>
        </authorList>
    </citation>
    <scope>NUCLEOTIDE SEQUENCE</scope>
    <source>
        <strain evidence="3">JKM2019</strain>
        <tissue evidence="3">Whole body</tissue>
    </source>
</reference>
<proteinExistence type="predicted"/>
<dbReference type="PANTHER" id="PTHR13366:SF0">
    <property type="entry name" value="HEAT REPEAT-CONTAINING PROTEIN 6"/>
    <property type="match status" value="1"/>
</dbReference>